<proteinExistence type="predicted"/>
<dbReference type="InterPro" id="IPR011992">
    <property type="entry name" value="EF-hand-dom_pair"/>
</dbReference>
<dbReference type="Proteomes" id="UP001431209">
    <property type="component" value="Unassembled WGS sequence"/>
</dbReference>
<protein>
    <recommendedName>
        <fullName evidence="1">EF-hand domain-containing protein</fullName>
    </recommendedName>
</protein>
<dbReference type="Pfam" id="PF13499">
    <property type="entry name" value="EF-hand_7"/>
    <property type="match status" value="1"/>
</dbReference>
<dbReference type="InterPro" id="IPR002048">
    <property type="entry name" value="EF_hand_dom"/>
</dbReference>
<dbReference type="EMBL" id="JAOPGA020001408">
    <property type="protein sequence ID" value="KAL0488134.1"/>
    <property type="molecule type" value="Genomic_DNA"/>
</dbReference>
<evidence type="ECO:0000259" key="1">
    <source>
        <dbReference type="PROSITE" id="PS50222"/>
    </source>
</evidence>
<dbReference type="PROSITE" id="PS50222">
    <property type="entry name" value="EF_HAND_2"/>
    <property type="match status" value="1"/>
</dbReference>
<evidence type="ECO:0000313" key="3">
    <source>
        <dbReference type="Proteomes" id="UP001431209"/>
    </source>
</evidence>
<sequence>MSKPGTAADKPGLTSKAEELQTKIRESFNLYENEGMIDADELAHCVHYMNLNPTQRQIKKMREEFGDDFIPFEKFEPVMMNILLTNTYDDELMLRDTEETIAKAFEILDKEKKGYLETENLVRLLKTYGEPMDDDEIREFLHAAEDPSAHQIRYEEYSHVLSSE</sequence>
<name>A0AAW2ZFI8_9EUKA</name>
<accession>A0AAW2ZFI8</accession>
<dbReference type="AlphaFoldDB" id="A0AAW2ZFI8"/>
<gene>
    <name evidence="2" type="ORF">AKO1_008941</name>
</gene>
<evidence type="ECO:0000313" key="2">
    <source>
        <dbReference type="EMBL" id="KAL0488134.1"/>
    </source>
</evidence>
<dbReference type="PANTHER" id="PTHR46763">
    <property type="entry name" value="DYNEIN REGULATORY COMPLEX PROTEIN 8"/>
    <property type="match status" value="1"/>
</dbReference>
<dbReference type="FunFam" id="1.10.238.10:FF:000001">
    <property type="entry name" value="Calmodulin 1"/>
    <property type="match status" value="1"/>
</dbReference>
<dbReference type="GO" id="GO:0005509">
    <property type="term" value="F:calcium ion binding"/>
    <property type="evidence" value="ECO:0007669"/>
    <property type="project" value="InterPro"/>
</dbReference>
<feature type="domain" description="EF-hand" evidence="1">
    <location>
        <begin position="96"/>
        <end position="131"/>
    </location>
</feature>
<dbReference type="PANTHER" id="PTHR46763:SF1">
    <property type="entry name" value="DYNEIN REGULATORY COMPLEX PROTEIN 8"/>
    <property type="match status" value="1"/>
</dbReference>
<keyword evidence="3" id="KW-1185">Reference proteome</keyword>
<dbReference type="SUPFAM" id="SSF47473">
    <property type="entry name" value="EF-hand"/>
    <property type="match status" value="1"/>
</dbReference>
<organism evidence="2 3">
    <name type="scientific">Acrasis kona</name>
    <dbReference type="NCBI Taxonomy" id="1008807"/>
    <lineage>
        <taxon>Eukaryota</taxon>
        <taxon>Discoba</taxon>
        <taxon>Heterolobosea</taxon>
        <taxon>Tetramitia</taxon>
        <taxon>Eutetramitia</taxon>
        <taxon>Acrasidae</taxon>
        <taxon>Acrasis</taxon>
    </lineage>
</organism>
<reference evidence="2 3" key="1">
    <citation type="submission" date="2024-03" db="EMBL/GenBank/DDBJ databases">
        <title>The Acrasis kona genome and developmental transcriptomes reveal deep origins of eukaryotic multicellular pathways.</title>
        <authorList>
            <person name="Sheikh S."/>
            <person name="Fu C.-J."/>
            <person name="Brown M.W."/>
            <person name="Baldauf S.L."/>
        </authorList>
    </citation>
    <scope>NUCLEOTIDE SEQUENCE [LARGE SCALE GENOMIC DNA]</scope>
    <source>
        <strain evidence="2 3">ATCC MYA-3509</strain>
    </source>
</reference>
<dbReference type="Gene3D" id="1.10.238.10">
    <property type="entry name" value="EF-hand"/>
    <property type="match status" value="2"/>
</dbReference>
<comment type="caution">
    <text evidence="2">The sequence shown here is derived from an EMBL/GenBank/DDBJ whole genome shotgun (WGS) entry which is preliminary data.</text>
</comment>